<evidence type="ECO:0000313" key="3">
    <source>
        <dbReference type="Proteomes" id="UP000234323"/>
    </source>
</evidence>
<dbReference type="AlphaFoldDB" id="A0A2I1GDK1"/>
<comment type="caution">
    <text evidence="2">The sequence shown here is derived from an EMBL/GenBank/DDBJ whole genome shotgun (WGS) entry which is preliminary data.</text>
</comment>
<gene>
    <name evidence="2" type="ORF">RhiirA4_419242</name>
</gene>
<feature type="compositionally biased region" description="Low complexity" evidence="1">
    <location>
        <begin position="73"/>
        <end position="84"/>
    </location>
</feature>
<dbReference type="Proteomes" id="UP000234323">
    <property type="component" value="Unassembled WGS sequence"/>
</dbReference>
<sequence>MENDLSKKIISCPDRLTCVYDKNDNKSLKLKFFRNKLNRLVLFVQTSRICRTGSTSWLQFAKASSQLKTCEASTSSQSRKPSQSCDYTSSQSCDDIRNEAEDDDFDEPKSLSSTRGRTRTSLRSSNQADLPPLPKGDQVLTASFAITAVISYVATSSRGIGSNPSESHVKASCHIRSLLSARTITILLSGL</sequence>
<reference evidence="2 3" key="1">
    <citation type="submission" date="2015-10" db="EMBL/GenBank/DDBJ databases">
        <title>Genome analyses suggest a sexual origin of heterokaryosis in a supposedly ancient asexual fungus.</title>
        <authorList>
            <person name="Ropars J."/>
            <person name="Sedzielewska K."/>
            <person name="Noel J."/>
            <person name="Charron P."/>
            <person name="Farinelli L."/>
            <person name="Marton T."/>
            <person name="Kruger M."/>
            <person name="Pelin A."/>
            <person name="Brachmann A."/>
            <person name="Corradi N."/>
        </authorList>
    </citation>
    <scope>NUCLEOTIDE SEQUENCE [LARGE SCALE GENOMIC DNA]</scope>
    <source>
        <strain evidence="2 3">A4</strain>
    </source>
</reference>
<accession>A0A2I1GDK1</accession>
<dbReference type="EMBL" id="LLXI01000339">
    <property type="protein sequence ID" value="PKY44681.1"/>
    <property type="molecule type" value="Genomic_DNA"/>
</dbReference>
<feature type="compositionally biased region" description="Low complexity" evidence="1">
    <location>
        <begin position="110"/>
        <end position="125"/>
    </location>
</feature>
<evidence type="ECO:0000313" key="2">
    <source>
        <dbReference type="EMBL" id="PKY44681.1"/>
    </source>
</evidence>
<feature type="region of interest" description="Disordered" evidence="1">
    <location>
        <begin position="72"/>
        <end position="91"/>
    </location>
</feature>
<proteinExistence type="predicted"/>
<keyword evidence="3" id="KW-1185">Reference proteome</keyword>
<organism evidence="2 3">
    <name type="scientific">Rhizophagus irregularis</name>
    <dbReference type="NCBI Taxonomy" id="588596"/>
    <lineage>
        <taxon>Eukaryota</taxon>
        <taxon>Fungi</taxon>
        <taxon>Fungi incertae sedis</taxon>
        <taxon>Mucoromycota</taxon>
        <taxon>Glomeromycotina</taxon>
        <taxon>Glomeromycetes</taxon>
        <taxon>Glomerales</taxon>
        <taxon>Glomeraceae</taxon>
        <taxon>Rhizophagus</taxon>
    </lineage>
</organism>
<feature type="region of interest" description="Disordered" evidence="1">
    <location>
        <begin position="98"/>
        <end position="134"/>
    </location>
</feature>
<protein>
    <submittedName>
        <fullName evidence="2">Uncharacterized protein</fullName>
    </submittedName>
</protein>
<name>A0A2I1GDK1_9GLOM</name>
<evidence type="ECO:0000256" key="1">
    <source>
        <dbReference type="SAM" id="MobiDB-lite"/>
    </source>
</evidence>